<name>A0A2S6IHW4_9ACTN</name>
<dbReference type="Gene3D" id="3.90.850.10">
    <property type="entry name" value="Fumarylacetoacetase-like, C-terminal domain"/>
    <property type="match status" value="1"/>
</dbReference>
<dbReference type="Pfam" id="PF01557">
    <property type="entry name" value="FAA_hydrolase"/>
    <property type="match status" value="1"/>
</dbReference>
<accession>A0A2S6IHW4</accession>
<dbReference type="InterPro" id="IPR036663">
    <property type="entry name" value="Fumarylacetoacetase_C_sf"/>
</dbReference>
<dbReference type="EMBL" id="PTJD01000009">
    <property type="protein sequence ID" value="PPK93788.1"/>
    <property type="molecule type" value="Genomic_DNA"/>
</dbReference>
<evidence type="ECO:0000256" key="2">
    <source>
        <dbReference type="ARBA" id="ARBA00022723"/>
    </source>
</evidence>
<dbReference type="OrthoDB" id="9805307at2"/>
<dbReference type="InterPro" id="IPR036249">
    <property type="entry name" value="Thioredoxin-like_sf"/>
</dbReference>
<dbReference type="GO" id="GO:0019752">
    <property type="term" value="P:carboxylic acid metabolic process"/>
    <property type="evidence" value="ECO:0007669"/>
    <property type="project" value="UniProtKB-ARBA"/>
</dbReference>
<dbReference type="Proteomes" id="UP000239485">
    <property type="component" value="Unassembled WGS sequence"/>
</dbReference>
<dbReference type="Gene3D" id="3.40.30.10">
    <property type="entry name" value="Glutaredoxin"/>
    <property type="match status" value="1"/>
</dbReference>
<dbReference type="InterPro" id="IPR002109">
    <property type="entry name" value="Glutaredoxin"/>
</dbReference>
<dbReference type="FunFam" id="3.90.850.10:FF:000002">
    <property type="entry name" value="2-hydroxyhepta-2,4-diene-1,7-dioate isomerase"/>
    <property type="match status" value="1"/>
</dbReference>
<proteinExistence type="inferred from homology"/>
<reference evidence="5 6" key="1">
    <citation type="submission" date="2018-02" db="EMBL/GenBank/DDBJ databases">
        <title>Genomic Encyclopedia of Archaeal and Bacterial Type Strains, Phase II (KMG-II): from individual species to whole genera.</title>
        <authorList>
            <person name="Goeker M."/>
        </authorList>
    </citation>
    <scope>NUCLEOTIDE SEQUENCE [LARGE SCALE GENOMIC DNA]</scope>
    <source>
        <strain evidence="5 6">DSM 22857</strain>
    </source>
</reference>
<dbReference type="PROSITE" id="PS51354">
    <property type="entry name" value="GLUTAREDOXIN_2"/>
    <property type="match status" value="1"/>
</dbReference>
<keyword evidence="2" id="KW-0479">Metal-binding</keyword>
<evidence type="ECO:0000259" key="3">
    <source>
        <dbReference type="Pfam" id="PF00462"/>
    </source>
</evidence>
<gene>
    <name evidence="5" type="ORF">CLV92_10964</name>
</gene>
<feature type="domain" description="Glutaredoxin" evidence="3">
    <location>
        <begin position="287"/>
        <end position="340"/>
    </location>
</feature>
<dbReference type="PANTHER" id="PTHR42796:SF4">
    <property type="entry name" value="FUMARYLACETOACETATE HYDROLASE DOMAIN-CONTAINING PROTEIN 2A"/>
    <property type="match status" value="1"/>
</dbReference>
<dbReference type="GO" id="GO:0046872">
    <property type="term" value="F:metal ion binding"/>
    <property type="evidence" value="ECO:0007669"/>
    <property type="project" value="UniProtKB-KW"/>
</dbReference>
<dbReference type="SUPFAM" id="SSF56529">
    <property type="entry name" value="FAH"/>
    <property type="match status" value="1"/>
</dbReference>
<dbReference type="Pfam" id="PF00462">
    <property type="entry name" value="Glutaredoxin"/>
    <property type="match status" value="1"/>
</dbReference>
<sequence length="366" mass="39049">MKLATLRTGRGATAAAVLHEDGTATLLPARDVGELLADPGWRAVAEDALRTGTTADGEHDFAPLLPRAGKVVCCGLNYADHILEMGRELPAHPTLFAKFADTLTGAHDTITVRGSARVDWEAELGVVVGSVLRHADEEQAEAAIAGYTVANDVSMRDWQNRTLQWLQGKAFDATTPVGPVLVTTEEFPAGHGLRVRCRVNGEVVQDGDTSTLVFPPARLLSYVSQITTLRPGDLVLTGTPGGVGMGMQPPRFLADGDVLETEVEGIGVLRNRVEIRSDLPDPRAGLVVYGTGWCPDVRRSRALLDGAGVPYRYVDVEVDAAAERLVRGLQAGQRRVPTLVWADGGVLVEPGDEELRAQLDARAGTS</sequence>
<evidence type="ECO:0000256" key="1">
    <source>
        <dbReference type="ARBA" id="ARBA00010211"/>
    </source>
</evidence>
<keyword evidence="6" id="KW-1185">Reference proteome</keyword>
<comment type="caution">
    <text evidence="5">The sequence shown here is derived from an EMBL/GenBank/DDBJ whole genome shotgun (WGS) entry which is preliminary data.</text>
</comment>
<organism evidence="5 6">
    <name type="scientific">Kineococcus xinjiangensis</name>
    <dbReference type="NCBI Taxonomy" id="512762"/>
    <lineage>
        <taxon>Bacteria</taxon>
        <taxon>Bacillati</taxon>
        <taxon>Actinomycetota</taxon>
        <taxon>Actinomycetes</taxon>
        <taxon>Kineosporiales</taxon>
        <taxon>Kineosporiaceae</taxon>
        <taxon>Kineococcus</taxon>
    </lineage>
</organism>
<dbReference type="InterPro" id="IPR051121">
    <property type="entry name" value="FAH"/>
</dbReference>
<evidence type="ECO:0000259" key="4">
    <source>
        <dbReference type="Pfam" id="PF01557"/>
    </source>
</evidence>
<dbReference type="SUPFAM" id="SSF52833">
    <property type="entry name" value="Thioredoxin-like"/>
    <property type="match status" value="1"/>
</dbReference>
<evidence type="ECO:0000313" key="5">
    <source>
        <dbReference type="EMBL" id="PPK93788.1"/>
    </source>
</evidence>
<evidence type="ECO:0000313" key="6">
    <source>
        <dbReference type="Proteomes" id="UP000239485"/>
    </source>
</evidence>
<dbReference type="AlphaFoldDB" id="A0A2S6IHW4"/>
<protein>
    <submittedName>
        <fullName evidence="5">2-keto-4-pentenoate hydratase/2-oxohepta-3-ene-1,7-dioic acid hydratase in catechol pathway</fullName>
    </submittedName>
</protein>
<dbReference type="PANTHER" id="PTHR42796">
    <property type="entry name" value="FUMARYLACETOACETATE HYDROLASE DOMAIN-CONTAINING PROTEIN 2A-RELATED"/>
    <property type="match status" value="1"/>
</dbReference>
<dbReference type="CDD" id="cd02976">
    <property type="entry name" value="NrdH"/>
    <property type="match status" value="1"/>
</dbReference>
<feature type="domain" description="Fumarylacetoacetase-like C-terminal" evidence="4">
    <location>
        <begin position="70"/>
        <end position="273"/>
    </location>
</feature>
<comment type="similarity">
    <text evidence="1">Belongs to the FAH family.</text>
</comment>
<dbReference type="GO" id="GO:0016853">
    <property type="term" value="F:isomerase activity"/>
    <property type="evidence" value="ECO:0007669"/>
    <property type="project" value="UniProtKB-ARBA"/>
</dbReference>
<dbReference type="InterPro" id="IPR011234">
    <property type="entry name" value="Fumarylacetoacetase-like_C"/>
</dbReference>